<feature type="region of interest" description="Disordered" evidence="1">
    <location>
        <begin position="87"/>
        <end position="114"/>
    </location>
</feature>
<organism evidence="2 3">
    <name type="scientific">Acetobacter malorum</name>
    <dbReference type="NCBI Taxonomy" id="178901"/>
    <lineage>
        <taxon>Bacteria</taxon>
        <taxon>Pseudomonadati</taxon>
        <taxon>Pseudomonadota</taxon>
        <taxon>Alphaproteobacteria</taxon>
        <taxon>Acetobacterales</taxon>
        <taxon>Acetobacteraceae</taxon>
        <taxon>Acetobacter</taxon>
    </lineage>
</organism>
<reference evidence="2 3" key="1">
    <citation type="submission" date="2015-06" db="EMBL/GenBank/DDBJ databases">
        <title>Improved classification and identification of acetic acid bacteria using matrix-assisted laser desorption/ionization time-of-flight mass spectrometry; Gluconobacter nephelii and Gluconobacter uchimurae are later heterotypic synonyms of Gluconobacter japonicus and Gluconobacter oxydans, respectively.</title>
        <authorList>
            <person name="Li L."/>
            <person name="Cleenwerck I."/>
            <person name="De Vuyst L."/>
            <person name="Vandamme P."/>
        </authorList>
    </citation>
    <scope>NUCLEOTIDE SEQUENCE [LARGE SCALE GENOMIC DNA]</scope>
    <source>
        <strain evidence="2 3">LMG 1552</strain>
    </source>
</reference>
<sequence>MLHRGILMRDVLRNHFEMHHVMAGRRLVTGVAIRRYLIGGMFERGDQPCLGGVTTRAIRTKAGAMRIHVGVTACAIQMENGITVKSMISRNSRSASRNRRRSNQPGRAKLRNGV</sequence>
<accession>A0A149RRA8</accession>
<gene>
    <name evidence="2" type="ORF">AD933_05585</name>
</gene>
<dbReference type="AlphaFoldDB" id="A0A149RRA8"/>
<proteinExistence type="predicted"/>
<evidence type="ECO:0000313" key="3">
    <source>
        <dbReference type="Proteomes" id="UP000075526"/>
    </source>
</evidence>
<dbReference type="EMBL" id="LHZF01000153">
    <property type="protein sequence ID" value="KXV16844.1"/>
    <property type="molecule type" value="Genomic_DNA"/>
</dbReference>
<dbReference type="Proteomes" id="UP000075526">
    <property type="component" value="Unassembled WGS sequence"/>
</dbReference>
<protein>
    <submittedName>
        <fullName evidence="2">Uncharacterized protein</fullName>
    </submittedName>
</protein>
<name>A0A149RRA8_9PROT</name>
<evidence type="ECO:0000256" key="1">
    <source>
        <dbReference type="SAM" id="MobiDB-lite"/>
    </source>
</evidence>
<evidence type="ECO:0000313" key="2">
    <source>
        <dbReference type="EMBL" id="KXV16844.1"/>
    </source>
</evidence>
<comment type="caution">
    <text evidence="2">The sequence shown here is derived from an EMBL/GenBank/DDBJ whole genome shotgun (WGS) entry which is preliminary data.</text>
</comment>